<accession>A0A448V8E5</accession>
<name>A0A448V8E5_BARVI</name>
<proteinExistence type="predicted"/>
<gene>
    <name evidence="1" type="ORF">NCTC12905_01656</name>
</gene>
<organism evidence="1 2">
    <name type="scientific">Bartonella vinsonii</name>
    <name type="common">Rochalimaea vinsonii</name>
    <dbReference type="NCBI Taxonomy" id="33047"/>
    <lineage>
        <taxon>Bacteria</taxon>
        <taxon>Pseudomonadati</taxon>
        <taxon>Pseudomonadota</taxon>
        <taxon>Alphaproteobacteria</taxon>
        <taxon>Hyphomicrobiales</taxon>
        <taxon>Bartonellaceae</taxon>
        <taxon>Bartonella</taxon>
    </lineage>
</organism>
<evidence type="ECO:0000313" key="1">
    <source>
        <dbReference type="EMBL" id="VEJ45969.1"/>
    </source>
</evidence>
<dbReference type="EMBL" id="LR134529">
    <property type="protein sequence ID" value="VEJ45969.1"/>
    <property type="molecule type" value="Genomic_DNA"/>
</dbReference>
<dbReference type="AlphaFoldDB" id="A0A448V8E5"/>
<protein>
    <submittedName>
        <fullName evidence="1">Uncharacterized protein</fullName>
    </submittedName>
</protein>
<evidence type="ECO:0000313" key="2">
    <source>
        <dbReference type="Proteomes" id="UP000274201"/>
    </source>
</evidence>
<reference evidence="1 2" key="1">
    <citation type="submission" date="2018-12" db="EMBL/GenBank/DDBJ databases">
        <authorList>
            <consortium name="Pathogen Informatics"/>
        </authorList>
    </citation>
    <scope>NUCLEOTIDE SEQUENCE [LARGE SCALE GENOMIC DNA]</scope>
    <source>
        <strain evidence="1 2">NCTC12905</strain>
    </source>
</reference>
<dbReference type="Proteomes" id="UP000274201">
    <property type="component" value="Chromosome"/>
</dbReference>
<sequence>MQEKNAQTEGWWWSKSGVLSVGVLCWRSALGGLWERVGLKRWCCDGGILEGFGFKCGEVRGEVSCWRSVMGGFGERYEKEIWEENQNKLGKKWIRLVLNSSVEAQR</sequence>